<dbReference type="SUPFAM" id="SSF52058">
    <property type="entry name" value="L domain-like"/>
    <property type="match status" value="1"/>
</dbReference>
<dbReference type="Gene3D" id="3.80.10.10">
    <property type="entry name" value="Ribonuclease Inhibitor"/>
    <property type="match status" value="1"/>
</dbReference>
<accession>A0A182FCI6</accession>
<dbReference type="GO" id="GO:0005615">
    <property type="term" value="C:extracellular space"/>
    <property type="evidence" value="ECO:0007669"/>
    <property type="project" value="TreeGrafter"/>
</dbReference>
<reference evidence="1" key="2">
    <citation type="submission" date="2022-08" db="UniProtKB">
        <authorList>
            <consortium name="EnsemblMetazoa"/>
        </authorList>
    </citation>
    <scope>IDENTIFICATION</scope>
    <source>
        <strain evidence="1">STECLA/ALBI9_A</strain>
    </source>
</reference>
<dbReference type="PROSITE" id="PS51450">
    <property type="entry name" value="LRR"/>
    <property type="match status" value="1"/>
</dbReference>
<organism evidence="1 2">
    <name type="scientific">Anopheles albimanus</name>
    <name type="common">New world malaria mosquito</name>
    <dbReference type="NCBI Taxonomy" id="7167"/>
    <lineage>
        <taxon>Eukaryota</taxon>
        <taxon>Metazoa</taxon>
        <taxon>Ecdysozoa</taxon>
        <taxon>Arthropoda</taxon>
        <taxon>Hexapoda</taxon>
        <taxon>Insecta</taxon>
        <taxon>Pterygota</taxon>
        <taxon>Neoptera</taxon>
        <taxon>Endopterygota</taxon>
        <taxon>Diptera</taxon>
        <taxon>Nematocera</taxon>
        <taxon>Culicoidea</taxon>
        <taxon>Culicidae</taxon>
        <taxon>Anophelinae</taxon>
        <taxon>Anopheles</taxon>
    </lineage>
</organism>
<dbReference type="PANTHER" id="PTHR45712">
    <property type="entry name" value="AGAP008170-PA"/>
    <property type="match status" value="1"/>
</dbReference>
<dbReference type="SMART" id="SM00369">
    <property type="entry name" value="LRR_TYP"/>
    <property type="match status" value="6"/>
</dbReference>
<reference evidence="1 2" key="1">
    <citation type="journal article" date="2017" name="G3 (Bethesda)">
        <title>The Physical Genome Mapping of Anopheles albimanus Corrected Scaffold Misassemblies and Identified Interarm Rearrangements in Genus Anopheles.</title>
        <authorList>
            <person name="Artemov G.N."/>
            <person name="Peery A.N."/>
            <person name="Jiang X."/>
            <person name="Tu Z."/>
            <person name="Stegniy V.N."/>
            <person name="Sharakhova M.V."/>
            <person name="Sharakhov I.V."/>
        </authorList>
    </citation>
    <scope>NUCLEOTIDE SEQUENCE [LARGE SCALE GENOMIC DNA]</scope>
    <source>
        <strain evidence="1 2">ALBI9_A</strain>
    </source>
</reference>
<dbReference type="STRING" id="7167.A0A182FCI6"/>
<dbReference type="InterPro" id="IPR003591">
    <property type="entry name" value="Leu-rich_rpt_typical-subtyp"/>
</dbReference>
<dbReference type="EnsemblMetazoa" id="AALB004221-RA">
    <property type="protein sequence ID" value="AALB004221-PA"/>
    <property type="gene ID" value="AALB004221"/>
</dbReference>
<dbReference type="InterPro" id="IPR032675">
    <property type="entry name" value="LRR_dom_sf"/>
</dbReference>
<dbReference type="Proteomes" id="UP000069272">
    <property type="component" value="Chromosome 3L"/>
</dbReference>
<dbReference type="InterPro" id="IPR050333">
    <property type="entry name" value="SLRP"/>
</dbReference>
<keyword evidence="2" id="KW-1185">Reference proteome</keyword>
<protein>
    <submittedName>
        <fullName evidence="1">Uncharacterized protein</fullName>
    </submittedName>
</protein>
<dbReference type="InterPro" id="IPR001611">
    <property type="entry name" value="Leu-rich_rpt"/>
</dbReference>
<sequence>MSLPRALILSVLVSSQFYFGFGQNAEKPVRCSDIEDCKPAAPKTSFCYHVGHQVSYKCVLKNFHIGESEHVTTEFFADHEGPGEVGTLQIENSTIYRVPKALFSVYPKLTRLNLTSLQIRDIERDAFERGVELRELQMDFNNISRLESGVFNGLRWLDLLTIEDNTLSHLHVDVFSSNARLMIVSLSRNNLTRIEDDTFRNNRELRVVHASRNSIEHFDLSQLAEAYEIDVSYNRLTELKIPARVNTLEASHNRISAVKSNGQNRLLKKMNLSYNKLTDISWTSMFSAMTELNLEYNEIEQIREDQFTLQTRLERLLLNNNRLTIFEPVTMFLEQLKVLDLSHNRLTSVERCNLLFDRLHVLYLHNNGIVKLQ</sequence>
<dbReference type="VEuPathDB" id="VectorBase:AALB20_032994"/>
<name>A0A182FCI6_ANOAL</name>
<evidence type="ECO:0000313" key="2">
    <source>
        <dbReference type="Proteomes" id="UP000069272"/>
    </source>
</evidence>
<dbReference type="AlphaFoldDB" id="A0A182FCI6"/>
<evidence type="ECO:0000313" key="1">
    <source>
        <dbReference type="EnsemblMetazoa" id="AALB004221-PA"/>
    </source>
</evidence>
<dbReference type="Pfam" id="PF13855">
    <property type="entry name" value="LRR_8"/>
    <property type="match status" value="3"/>
</dbReference>
<dbReference type="VEuPathDB" id="VectorBase:AALB004221"/>
<dbReference type="PRINTS" id="PR00019">
    <property type="entry name" value="LEURICHRPT"/>
</dbReference>
<proteinExistence type="predicted"/>
<dbReference type="PANTHER" id="PTHR45712:SF22">
    <property type="entry name" value="INSULIN-LIKE GROWTH FACTOR-BINDING PROTEIN COMPLEX ACID LABILE SUBUNIT"/>
    <property type="match status" value="1"/>
</dbReference>